<feature type="region of interest" description="Disordered" evidence="1">
    <location>
        <begin position="1"/>
        <end position="27"/>
    </location>
</feature>
<keyword evidence="4" id="KW-1185">Reference proteome</keyword>
<dbReference type="SUPFAM" id="SSF48403">
    <property type="entry name" value="Ankyrin repeat"/>
    <property type="match status" value="1"/>
</dbReference>
<keyword evidence="2" id="KW-0812">Transmembrane</keyword>
<dbReference type="Gene3D" id="1.25.40.20">
    <property type="entry name" value="Ankyrin repeat-containing domain"/>
    <property type="match status" value="1"/>
</dbReference>
<dbReference type="InterPro" id="IPR036770">
    <property type="entry name" value="Ankyrin_rpt-contain_sf"/>
</dbReference>
<protein>
    <submittedName>
        <fullName evidence="3">Uncharacterized protein</fullName>
    </submittedName>
</protein>
<dbReference type="AlphaFoldDB" id="A0AA88GSB0"/>
<keyword evidence="2" id="KW-0472">Membrane</keyword>
<feature type="region of interest" description="Disordered" evidence="1">
    <location>
        <begin position="49"/>
        <end position="82"/>
    </location>
</feature>
<gene>
    <name evidence="3" type="ORF">C9374_001798</name>
</gene>
<dbReference type="GeneID" id="68094254"/>
<reference evidence="3 4" key="1">
    <citation type="journal article" date="2018" name="BMC Genomics">
        <title>The genome of Naegleria lovaniensis, the basis for a comparative approach to unravel pathogenicity factors of the human pathogenic amoeba N. fowleri.</title>
        <authorList>
            <person name="Liechti N."/>
            <person name="Schurch N."/>
            <person name="Bruggmann R."/>
            <person name="Wittwer M."/>
        </authorList>
    </citation>
    <scope>NUCLEOTIDE SEQUENCE [LARGE SCALE GENOMIC DNA]</scope>
    <source>
        <strain evidence="3 4">ATCC 30569</strain>
    </source>
</reference>
<dbReference type="RefSeq" id="XP_044551458.1">
    <property type="nucleotide sequence ID" value="XM_044691144.1"/>
</dbReference>
<evidence type="ECO:0000256" key="1">
    <source>
        <dbReference type="SAM" id="MobiDB-lite"/>
    </source>
</evidence>
<dbReference type="EMBL" id="PYSW02000013">
    <property type="protein sequence ID" value="KAG2387466.1"/>
    <property type="molecule type" value="Genomic_DNA"/>
</dbReference>
<organism evidence="3 4">
    <name type="scientific">Naegleria lovaniensis</name>
    <name type="common">Amoeba</name>
    <dbReference type="NCBI Taxonomy" id="51637"/>
    <lineage>
        <taxon>Eukaryota</taxon>
        <taxon>Discoba</taxon>
        <taxon>Heterolobosea</taxon>
        <taxon>Tetramitia</taxon>
        <taxon>Eutetramitia</taxon>
        <taxon>Vahlkampfiidae</taxon>
        <taxon>Naegleria</taxon>
    </lineage>
</organism>
<dbReference type="Proteomes" id="UP000816034">
    <property type="component" value="Unassembled WGS sequence"/>
</dbReference>
<feature type="transmembrane region" description="Helical" evidence="2">
    <location>
        <begin position="1026"/>
        <end position="1046"/>
    </location>
</feature>
<evidence type="ECO:0000313" key="4">
    <source>
        <dbReference type="Proteomes" id="UP000816034"/>
    </source>
</evidence>
<comment type="caution">
    <text evidence="3">The sequence shown here is derived from an EMBL/GenBank/DDBJ whole genome shotgun (WGS) entry which is preliminary data.</text>
</comment>
<name>A0AA88GSB0_NAELO</name>
<evidence type="ECO:0000256" key="2">
    <source>
        <dbReference type="SAM" id="Phobius"/>
    </source>
</evidence>
<proteinExistence type="predicted"/>
<accession>A0AA88GSB0</accession>
<evidence type="ECO:0000313" key="3">
    <source>
        <dbReference type="EMBL" id="KAG2387466.1"/>
    </source>
</evidence>
<keyword evidence="2" id="KW-1133">Transmembrane helix</keyword>
<feature type="compositionally biased region" description="Basic and acidic residues" evidence="1">
    <location>
        <begin position="1"/>
        <end position="10"/>
    </location>
</feature>
<feature type="compositionally biased region" description="Acidic residues" evidence="1">
    <location>
        <begin position="54"/>
        <end position="76"/>
    </location>
</feature>
<sequence length="1177" mass="137328">MKTKRKEENTKKRKQAPKKQISLPKKLKVKDTEERIREVLGEDAKEENFHCDDDGMVDDDIENHDDMNDEREDEGENNSIKSGIEDMRSRKSKKLDWIQGFFYLPKFDCYLPRPVFHEILNYIQPFPYYLTLRGVCQQWLDELYQNIFPNVKEMNLVKRHEFEDSINYKYPWYNKNAKNTYSSCIRYLALLFPNVEVISMPLFTNSGWYSIHELHAPNQFIYLFRKLTKLCLFSTTPFDESHYGRQLFIKLEFFDFEEIMDAYPDVIRDINKLLRHSKDTDICKPYTLDKSSDRTVFFEAIKHLVLQEKFSFEHMDLFSMKGIHFSKEIIDFFVDNYRKHSEHGYKKMYPYEEYFNPHGILTVKDDVADYILEKEMFKIAFSHAVTNDEIAFTIVGKILCNVSSLSVAKAIFEQAKFPVIFEQEVNPLLVLLNNNYSREVPAIIELLCSLYPLDLLTLGDSNGNIIKNVDGQFVHEFKLLYKYIENKGSRCSGEVIKCLYNLGFNLHYVDPVTNDNLLHICPIPYLFEVLPTDFLLMKNKDGMTPIHTLLSQNSSIGTKDLYVGLSSLTCTDFIEAGVDPNAIDNSKKTPLHYYVHNEHKDYDVLVQLGNRMSSNALNQEDENGKLAFTYLIEDLLFKRKPETYTSRFVPLSQEVEQAVQRLIETSCDVQKVFQAISISITKQGDPVLNGALSLISLINYPLRGNSEKAKPMLITLCKELAKIRDETLDKLLVRKLDFSHIELDQSLRNVPINALSMLLCVWCKFPQPVTLQNWFKGENAILSDRLFSNIFDTDNGLQCDFIYYFLAGRFNLTKFDSYVSGFYGYLNSWQGFQYFTTQLKNLTFVIPNYGELNIFQLCCKLDNYAAFRHFASQKPYRAQEFVDLIAENGDSFGPFIDEYPSVKWKPEHIITALKNHHYSLCFKLISTYDELLTTISLEEIVEIICGCTYSSNDIVNFDMQAMKLLDSVNITEEERLNLFSKQRIIYINDTYEELDKSTDYWHRTLVETLKTNKLIFEGPSRVQKTMSLMEICYLFGLYFVAAYFITNSSNTKQRGKKLFTKTDIKQETVLEWLSRKNTVTYPGFTLAHLVCTFKWPSNLAQTNQAEKNKVYLAQDLIQYLKDVKRIDILNIKDDDGETPLFMAYRNRFMETEFSSVIDTEIVNNDGEKAEEVVQNEE</sequence>